<name>R1CFI1_9FIRM</name>
<dbReference type="Proteomes" id="UP000013378">
    <property type="component" value="Unassembled WGS sequence"/>
</dbReference>
<dbReference type="InterPro" id="IPR002791">
    <property type="entry name" value="ARMT1-like_metal-bd"/>
</dbReference>
<keyword evidence="3" id="KW-1185">Reference proteome</keyword>
<dbReference type="eggNOG" id="COG1578">
    <property type="taxonomic scope" value="Bacteria"/>
</dbReference>
<feature type="domain" description="Damage-control phosphatase ARMT1-like metal-binding" evidence="1">
    <location>
        <begin position="5"/>
        <end position="274"/>
    </location>
</feature>
<gene>
    <name evidence="2" type="ORF">L21TH_0881</name>
</gene>
<evidence type="ECO:0000259" key="1">
    <source>
        <dbReference type="Pfam" id="PF01937"/>
    </source>
</evidence>
<evidence type="ECO:0000313" key="3">
    <source>
        <dbReference type="Proteomes" id="UP000013378"/>
    </source>
</evidence>
<reference evidence="2 3" key="1">
    <citation type="journal article" date="2015" name="Geomicrobiol. J.">
        <title>Caldisalinibacter kiritimatiensis gen. nov., sp. nov., a moderately thermohalophilic thiosulfate-reducing bacterium from a hypersaline microbial mat.</title>
        <authorList>
            <person name="Ben Hania W."/>
            <person name="Joseph M."/>
            <person name="Fiebig A."/>
            <person name="Bunk B."/>
            <person name="Klenk H.-P."/>
            <person name="Fardeau M.-L."/>
            <person name="Spring S."/>
        </authorList>
    </citation>
    <scope>NUCLEOTIDE SEQUENCE [LARGE SCALE GENOMIC DNA]</scope>
    <source>
        <strain evidence="2 3">L21-TH-D2</strain>
    </source>
</reference>
<organism evidence="2 3">
    <name type="scientific">Caldisalinibacter kiritimatiensis</name>
    <dbReference type="NCBI Taxonomy" id="1304284"/>
    <lineage>
        <taxon>Bacteria</taxon>
        <taxon>Bacillati</taxon>
        <taxon>Bacillota</taxon>
        <taxon>Tissierellia</taxon>
        <taxon>Tissierellales</taxon>
        <taxon>Thermohalobacteraceae</taxon>
        <taxon>Caldisalinibacter</taxon>
    </lineage>
</organism>
<dbReference type="PATRIC" id="fig|1304284.3.peg.866"/>
<protein>
    <recommendedName>
        <fullName evidence="1">Damage-control phosphatase ARMT1-like metal-binding domain-containing protein</fullName>
    </recommendedName>
</protein>
<dbReference type="Gene3D" id="1.10.285.20">
    <property type="entry name" value="Uncharacterised protein PF01937, DUF89, domain 2"/>
    <property type="match status" value="1"/>
</dbReference>
<dbReference type="EMBL" id="ARZA01000089">
    <property type="protein sequence ID" value="EOD01055.1"/>
    <property type="molecule type" value="Genomic_DNA"/>
</dbReference>
<dbReference type="RefSeq" id="WP_006310464.1">
    <property type="nucleotide sequence ID" value="NZ_ARZA01000089.1"/>
</dbReference>
<dbReference type="InterPro" id="IPR036075">
    <property type="entry name" value="ARMT-1-like_metal-bd_sf"/>
</dbReference>
<sequence length="281" mass="32147">MNIYLECLPCFLRQVLEASKLATENQEIQKRIMKDAAKVITDFENYRYAPEVGRVMHSLVKEYTNTDDPYVNIKQENIDGAKEVYPYLKNFLHKKEDRIYWALKISAVGNVMDAAIYKNIDIKKAVENELDEEFNICHIKELKERLKEAKSILIIGDNSGETVFDKVLIEELLDFNIVYAVRSEPIINDATLKEAKDSGLDINTKLITTGCNAPGTIIEECSDEFKEIYENADIVISKGQGNYETLSEQDREIFFLLKAKCPVIATDIGVNVNDYILLRNI</sequence>
<evidence type="ECO:0000313" key="2">
    <source>
        <dbReference type="EMBL" id="EOD01055.1"/>
    </source>
</evidence>
<dbReference type="SUPFAM" id="SSF111321">
    <property type="entry name" value="AF1104-like"/>
    <property type="match status" value="1"/>
</dbReference>
<dbReference type="InterPro" id="IPR014444">
    <property type="entry name" value="PH1575-like"/>
</dbReference>
<proteinExistence type="predicted"/>
<accession>R1CFI1</accession>
<dbReference type="Pfam" id="PF01937">
    <property type="entry name" value="ARMT1-like_dom"/>
    <property type="match status" value="1"/>
</dbReference>
<dbReference type="Gene3D" id="1.10.8.380">
    <property type="entry name" value="Uncharacterised protein PF01937, DUF89, domain 1"/>
    <property type="match status" value="1"/>
</dbReference>
<comment type="caution">
    <text evidence="2">The sequence shown here is derived from an EMBL/GenBank/DDBJ whole genome shotgun (WGS) entry which is preliminary data.</text>
</comment>
<dbReference type="AlphaFoldDB" id="R1CFI1"/>
<dbReference type="OrthoDB" id="9796465at2"/>
<dbReference type="Gene3D" id="3.40.50.10880">
    <property type="entry name" value="Uncharacterised protein PF01937, DUF89, domain 3"/>
    <property type="match status" value="1"/>
</dbReference>
<dbReference type="STRING" id="1304284.L21TH_0881"/>
<dbReference type="PIRSF" id="PIRSF006593">
    <property type="entry name" value="UCP006593"/>
    <property type="match status" value="1"/>
</dbReference>